<sequence length="45" mass="5393">MTYWFTANHWKNINFTFSWSCKCSRTISYLLKGVNAFLLLISWSI</sequence>
<dbReference type="EMBL" id="GBRH01241053">
    <property type="protein sequence ID" value="JAD56842.1"/>
    <property type="molecule type" value="Transcribed_RNA"/>
</dbReference>
<reference evidence="1" key="1">
    <citation type="submission" date="2014-09" db="EMBL/GenBank/DDBJ databases">
        <authorList>
            <person name="Magalhaes I.L.F."/>
            <person name="Oliveira U."/>
            <person name="Santos F.R."/>
            <person name="Vidigal T.H.D.A."/>
            <person name="Brescovit A.D."/>
            <person name="Santos A.J."/>
        </authorList>
    </citation>
    <scope>NUCLEOTIDE SEQUENCE</scope>
    <source>
        <tissue evidence="1">Shoot tissue taken approximately 20 cm above the soil surface</tissue>
    </source>
</reference>
<proteinExistence type="predicted"/>
<organism evidence="1">
    <name type="scientific">Arundo donax</name>
    <name type="common">Giant reed</name>
    <name type="synonym">Donax arundinaceus</name>
    <dbReference type="NCBI Taxonomy" id="35708"/>
    <lineage>
        <taxon>Eukaryota</taxon>
        <taxon>Viridiplantae</taxon>
        <taxon>Streptophyta</taxon>
        <taxon>Embryophyta</taxon>
        <taxon>Tracheophyta</taxon>
        <taxon>Spermatophyta</taxon>
        <taxon>Magnoliopsida</taxon>
        <taxon>Liliopsida</taxon>
        <taxon>Poales</taxon>
        <taxon>Poaceae</taxon>
        <taxon>PACMAD clade</taxon>
        <taxon>Arundinoideae</taxon>
        <taxon>Arundineae</taxon>
        <taxon>Arundo</taxon>
    </lineage>
</organism>
<dbReference type="AlphaFoldDB" id="A0A0A9BC07"/>
<protein>
    <submittedName>
        <fullName evidence="1">Uncharacterized protein</fullName>
    </submittedName>
</protein>
<name>A0A0A9BC07_ARUDO</name>
<accession>A0A0A9BC07</accession>
<reference evidence="1" key="2">
    <citation type="journal article" date="2015" name="Data Brief">
        <title>Shoot transcriptome of the giant reed, Arundo donax.</title>
        <authorList>
            <person name="Barrero R.A."/>
            <person name="Guerrero F.D."/>
            <person name="Moolhuijzen P."/>
            <person name="Goolsby J.A."/>
            <person name="Tidwell J."/>
            <person name="Bellgard S.E."/>
            <person name="Bellgard M.I."/>
        </authorList>
    </citation>
    <scope>NUCLEOTIDE SEQUENCE</scope>
    <source>
        <tissue evidence="1">Shoot tissue taken approximately 20 cm above the soil surface</tissue>
    </source>
</reference>
<evidence type="ECO:0000313" key="1">
    <source>
        <dbReference type="EMBL" id="JAD56842.1"/>
    </source>
</evidence>